<dbReference type="Pfam" id="PF01121">
    <property type="entry name" value="CoaE"/>
    <property type="match status" value="1"/>
</dbReference>
<organism evidence="7 8">
    <name type="scientific">Jannaschia donghaensis</name>
    <dbReference type="NCBI Taxonomy" id="420998"/>
    <lineage>
        <taxon>Bacteria</taxon>
        <taxon>Pseudomonadati</taxon>
        <taxon>Pseudomonadota</taxon>
        <taxon>Alphaproteobacteria</taxon>
        <taxon>Rhodobacterales</taxon>
        <taxon>Roseobacteraceae</taxon>
        <taxon>Jannaschia</taxon>
    </lineage>
</organism>
<dbReference type="InterPro" id="IPR001977">
    <property type="entry name" value="Depp_CoAkinase"/>
</dbReference>
<evidence type="ECO:0000256" key="1">
    <source>
        <dbReference type="ARBA" id="ARBA00009018"/>
    </source>
</evidence>
<dbReference type="PANTHER" id="PTHR10695">
    <property type="entry name" value="DEPHOSPHO-COA KINASE-RELATED"/>
    <property type="match status" value="1"/>
</dbReference>
<evidence type="ECO:0000256" key="5">
    <source>
        <dbReference type="HAMAP-Rule" id="MF_00376"/>
    </source>
</evidence>
<comment type="pathway">
    <text evidence="5">Cofactor biosynthesis; coenzyme A biosynthesis; CoA from (R)-pantothenate: step 5/5.</text>
</comment>
<dbReference type="RefSeq" id="WP_245624126.1">
    <property type="nucleotide sequence ID" value="NZ_CXSU01000011.1"/>
</dbReference>
<sequence>MILGLTGSIGMGKSTTAQMFRDRGIAVWDADAVVHALYAPGGAAIAPVAARFPGVRKGDTIDRAALRAAINAQPDTALDDLNTIVHPLVAADRARWMRNRADTLVVWDVPLLFETGTADACDRIAVVTVDADTQRARILERGTMTPSEVDLILSRQMPDADKRARADYIIETTDMETARAAVDRIVEELT</sequence>
<evidence type="ECO:0000256" key="3">
    <source>
        <dbReference type="ARBA" id="ARBA00022840"/>
    </source>
</evidence>
<dbReference type="CDD" id="cd02022">
    <property type="entry name" value="DPCK"/>
    <property type="match status" value="1"/>
</dbReference>
<accession>A0A0M6YI25</accession>
<feature type="binding site" evidence="5">
    <location>
        <begin position="10"/>
        <end position="15"/>
    </location>
    <ligand>
        <name>ATP</name>
        <dbReference type="ChEBI" id="CHEBI:30616"/>
    </ligand>
</feature>
<keyword evidence="2 5" id="KW-0547">Nucleotide-binding</keyword>
<dbReference type="HAMAP" id="MF_00376">
    <property type="entry name" value="Dephospho_CoA_kinase"/>
    <property type="match status" value="1"/>
</dbReference>
<dbReference type="SUPFAM" id="SSF52540">
    <property type="entry name" value="P-loop containing nucleoside triphosphate hydrolases"/>
    <property type="match status" value="1"/>
</dbReference>
<dbReference type="STRING" id="420998.JDO7802_01184"/>
<keyword evidence="5" id="KW-0963">Cytoplasm</keyword>
<name>A0A0M6YI25_9RHOB</name>
<dbReference type="GO" id="GO:0004140">
    <property type="term" value="F:dephospho-CoA kinase activity"/>
    <property type="evidence" value="ECO:0007669"/>
    <property type="project" value="UniProtKB-UniRule"/>
</dbReference>
<proteinExistence type="inferred from homology"/>
<keyword evidence="4 5" id="KW-0173">Coenzyme A biosynthesis</keyword>
<dbReference type="AlphaFoldDB" id="A0A0M6YI25"/>
<keyword evidence="3 5" id="KW-0067">ATP-binding</keyword>
<evidence type="ECO:0000256" key="2">
    <source>
        <dbReference type="ARBA" id="ARBA00022741"/>
    </source>
</evidence>
<dbReference type="NCBIfam" id="TIGR00152">
    <property type="entry name" value="dephospho-CoA kinase"/>
    <property type="match status" value="1"/>
</dbReference>
<keyword evidence="5 7" id="KW-0808">Transferase</keyword>
<keyword evidence="5 7" id="KW-0418">Kinase</keyword>
<evidence type="ECO:0000256" key="4">
    <source>
        <dbReference type="ARBA" id="ARBA00022993"/>
    </source>
</evidence>
<dbReference type="GO" id="GO:0015937">
    <property type="term" value="P:coenzyme A biosynthetic process"/>
    <property type="evidence" value="ECO:0007669"/>
    <property type="project" value="UniProtKB-UniRule"/>
</dbReference>
<comment type="function">
    <text evidence="5">Catalyzes the phosphorylation of the 3'-hydroxyl group of dephosphocoenzyme A to form coenzyme A.</text>
</comment>
<dbReference type="PANTHER" id="PTHR10695:SF46">
    <property type="entry name" value="BIFUNCTIONAL COENZYME A SYNTHASE-RELATED"/>
    <property type="match status" value="1"/>
</dbReference>
<keyword evidence="8" id="KW-1185">Reference proteome</keyword>
<dbReference type="GO" id="GO:0005737">
    <property type="term" value="C:cytoplasm"/>
    <property type="evidence" value="ECO:0007669"/>
    <property type="project" value="UniProtKB-SubCell"/>
</dbReference>
<reference evidence="7 8" key="1">
    <citation type="submission" date="2015-07" db="EMBL/GenBank/DDBJ databases">
        <authorList>
            <person name="Noorani M."/>
        </authorList>
    </citation>
    <scope>NUCLEOTIDE SEQUENCE [LARGE SCALE GENOMIC DNA]</scope>
    <source>
        <strain evidence="7 8">CECT 7802</strain>
    </source>
</reference>
<comment type="similarity">
    <text evidence="1 5">Belongs to the CoaE family.</text>
</comment>
<evidence type="ECO:0000256" key="6">
    <source>
        <dbReference type="NCBIfam" id="TIGR00152"/>
    </source>
</evidence>
<dbReference type="Gene3D" id="3.40.50.300">
    <property type="entry name" value="P-loop containing nucleotide triphosphate hydrolases"/>
    <property type="match status" value="1"/>
</dbReference>
<dbReference type="EMBL" id="CXSU01000011">
    <property type="protein sequence ID" value="CTQ49173.1"/>
    <property type="molecule type" value="Genomic_DNA"/>
</dbReference>
<dbReference type="UniPathway" id="UPA00241">
    <property type="reaction ID" value="UER00356"/>
</dbReference>
<dbReference type="Proteomes" id="UP000049222">
    <property type="component" value="Unassembled WGS sequence"/>
</dbReference>
<comment type="catalytic activity">
    <reaction evidence="5">
        <text>3'-dephospho-CoA + ATP = ADP + CoA + H(+)</text>
        <dbReference type="Rhea" id="RHEA:18245"/>
        <dbReference type="ChEBI" id="CHEBI:15378"/>
        <dbReference type="ChEBI" id="CHEBI:30616"/>
        <dbReference type="ChEBI" id="CHEBI:57287"/>
        <dbReference type="ChEBI" id="CHEBI:57328"/>
        <dbReference type="ChEBI" id="CHEBI:456216"/>
        <dbReference type="EC" id="2.7.1.24"/>
    </reaction>
</comment>
<protein>
    <recommendedName>
        <fullName evidence="5 6">Dephospho-CoA kinase</fullName>
        <ecNumber evidence="5 6">2.7.1.24</ecNumber>
    </recommendedName>
    <alternativeName>
        <fullName evidence="5">Dephosphocoenzyme A kinase</fullName>
    </alternativeName>
</protein>
<gene>
    <name evidence="5 7" type="primary">coaE</name>
    <name evidence="7" type="ORF">JDO7802_01184</name>
</gene>
<dbReference type="EC" id="2.7.1.24" evidence="5 6"/>
<comment type="subcellular location">
    <subcellularLocation>
        <location evidence="5">Cytoplasm</location>
    </subcellularLocation>
</comment>
<evidence type="ECO:0000313" key="7">
    <source>
        <dbReference type="EMBL" id="CTQ49173.1"/>
    </source>
</evidence>
<dbReference type="PROSITE" id="PS51219">
    <property type="entry name" value="DPCK"/>
    <property type="match status" value="1"/>
</dbReference>
<dbReference type="InterPro" id="IPR027417">
    <property type="entry name" value="P-loop_NTPase"/>
</dbReference>
<evidence type="ECO:0000313" key="8">
    <source>
        <dbReference type="Proteomes" id="UP000049222"/>
    </source>
</evidence>
<dbReference type="GO" id="GO:0005524">
    <property type="term" value="F:ATP binding"/>
    <property type="evidence" value="ECO:0007669"/>
    <property type="project" value="UniProtKB-UniRule"/>
</dbReference>